<sequence>MNLKHFFSRQTINCISRFNCRILSHYRAASTITSFSSPNSPLLSPYRNPRYPKPFSFFGNFIHSAQASKLSDSGSDVEDESEEDETINEFLSRFVWIMRGKLAEVYVDYDKNTIDGMLLIIVGKVVFEMEKGGLEQMLGGGAATPSQDFSEDLWKTVWEVSNVVLDDMNKARKKEKMKAFLQSEEVKEMYRFAGEVGVRGDMLRELRFKWAREKMEETEFYQNLERLRKEDAGAREEGNETVSKKSETASNEAFDSDYAVAEEKPKVVSLPKRHGKIKYKIYGLDLSDPKWAEVANKIHETGEILWPQEAKPVSGKCKLVTEKLISLQEEDDPVPLLAEWVELLQPSRVDWINLLDRVKEHNTRLYLKIAEVVLSEDSFQTNMRDYSKLIDAHAKENRLQDAERILKKMNDKGILPDILTTTIMVHMYGKAGNLDRAKEAFESLKNQGFQPDMRVYNSMIMAHVNAGQPNLGETLMREMEARDIKPTNEIYMGLLQSFAQRGDINGAQRIATTMQFAGFQPTLESCTLLVEAYGQVGECDQARNSFDHMIKVGHKPDDRCVASMIAAYEKKNLLDNALNLLLSLETDGFEPGVATYSVLVDWFGKLQLIDEAEGVLGKIAEQGETPPVKVHISLCEMYAKAGAEKKALQALGVVEAKKDELRPEEFERVITGLMDGGFLQDAERVQGLMEARGFATAERLRVSLSSAKALRSKRPTIKKF</sequence>
<dbReference type="PANTHER" id="PTHR46862:SF2">
    <property type="entry name" value="OS02G0611400 PROTEIN"/>
    <property type="match status" value="1"/>
</dbReference>
<gene>
    <name evidence="5" type="ORF">RJ640_020966</name>
</gene>
<dbReference type="AlphaFoldDB" id="A0AA88S1I4"/>
<dbReference type="Pfam" id="PF17177">
    <property type="entry name" value="PPR_long"/>
    <property type="match status" value="1"/>
</dbReference>
<accession>A0AA88S1I4</accession>
<reference evidence="5" key="1">
    <citation type="submission" date="2022-12" db="EMBL/GenBank/DDBJ databases">
        <title>Draft genome assemblies for two species of Escallonia (Escalloniales).</title>
        <authorList>
            <person name="Chanderbali A."/>
            <person name="Dervinis C."/>
            <person name="Anghel I."/>
            <person name="Soltis D."/>
            <person name="Soltis P."/>
            <person name="Zapata F."/>
        </authorList>
    </citation>
    <scope>NUCLEOTIDE SEQUENCE</scope>
    <source>
        <strain evidence="5">UCBG92.1500</strain>
        <tissue evidence="5">Leaf</tissue>
    </source>
</reference>
<dbReference type="Proteomes" id="UP001187471">
    <property type="component" value="Unassembled WGS sequence"/>
</dbReference>
<keyword evidence="6" id="KW-1185">Reference proteome</keyword>
<dbReference type="InterPro" id="IPR033443">
    <property type="entry name" value="PROP1-like_PPR_dom"/>
</dbReference>
<protein>
    <recommendedName>
        <fullName evidence="4">PROP1-like PPR domain-containing protein</fullName>
    </recommendedName>
</protein>
<dbReference type="InterPro" id="IPR002885">
    <property type="entry name" value="PPR_rpt"/>
</dbReference>
<feature type="repeat" description="PPR" evidence="2">
    <location>
        <begin position="522"/>
        <end position="556"/>
    </location>
</feature>
<proteinExistence type="predicted"/>
<evidence type="ECO:0000256" key="1">
    <source>
        <dbReference type="ARBA" id="ARBA00022737"/>
    </source>
</evidence>
<comment type="caution">
    <text evidence="5">The sequence shown here is derived from an EMBL/GenBank/DDBJ whole genome shotgun (WGS) entry which is preliminary data.</text>
</comment>
<dbReference type="InterPro" id="IPR011990">
    <property type="entry name" value="TPR-like_helical_dom_sf"/>
</dbReference>
<feature type="repeat" description="PPR" evidence="2">
    <location>
        <begin position="417"/>
        <end position="451"/>
    </location>
</feature>
<dbReference type="Gene3D" id="1.25.40.10">
    <property type="entry name" value="Tetratricopeptide repeat domain"/>
    <property type="match status" value="2"/>
</dbReference>
<evidence type="ECO:0000313" key="5">
    <source>
        <dbReference type="EMBL" id="KAK2994161.1"/>
    </source>
</evidence>
<keyword evidence="1" id="KW-0677">Repeat</keyword>
<evidence type="ECO:0000313" key="6">
    <source>
        <dbReference type="Proteomes" id="UP001187471"/>
    </source>
</evidence>
<dbReference type="PANTHER" id="PTHR46862">
    <property type="entry name" value="OS07G0661900 PROTEIN"/>
    <property type="match status" value="1"/>
</dbReference>
<name>A0AA88S1I4_9ASTE</name>
<organism evidence="5 6">
    <name type="scientific">Escallonia rubra</name>
    <dbReference type="NCBI Taxonomy" id="112253"/>
    <lineage>
        <taxon>Eukaryota</taxon>
        <taxon>Viridiplantae</taxon>
        <taxon>Streptophyta</taxon>
        <taxon>Embryophyta</taxon>
        <taxon>Tracheophyta</taxon>
        <taxon>Spermatophyta</taxon>
        <taxon>Magnoliopsida</taxon>
        <taxon>eudicotyledons</taxon>
        <taxon>Gunneridae</taxon>
        <taxon>Pentapetalae</taxon>
        <taxon>asterids</taxon>
        <taxon>campanulids</taxon>
        <taxon>Escalloniales</taxon>
        <taxon>Escalloniaceae</taxon>
        <taxon>Escallonia</taxon>
    </lineage>
</organism>
<evidence type="ECO:0000256" key="2">
    <source>
        <dbReference type="PROSITE-ProRule" id="PRU00708"/>
    </source>
</evidence>
<evidence type="ECO:0000256" key="3">
    <source>
        <dbReference type="SAM" id="MobiDB-lite"/>
    </source>
</evidence>
<dbReference type="PROSITE" id="PS51375">
    <property type="entry name" value="PPR"/>
    <property type="match status" value="5"/>
</dbReference>
<feature type="repeat" description="PPR" evidence="2">
    <location>
        <begin position="452"/>
        <end position="486"/>
    </location>
</feature>
<dbReference type="Pfam" id="PF01535">
    <property type="entry name" value="PPR"/>
    <property type="match status" value="2"/>
</dbReference>
<evidence type="ECO:0000259" key="4">
    <source>
        <dbReference type="Pfam" id="PF17177"/>
    </source>
</evidence>
<dbReference type="EMBL" id="JAVXUO010000239">
    <property type="protein sequence ID" value="KAK2994161.1"/>
    <property type="molecule type" value="Genomic_DNA"/>
</dbReference>
<feature type="compositionally biased region" description="Basic and acidic residues" evidence="3">
    <location>
        <begin position="231"/>
        <end position="247"/>
    </location>
</feature>
<dbReference type="NCBIfam" id="TIGR00756">
    <property type="entry name" value="PPR"/>
    <property type="match status" value="3"/>
</dbReference>
<feature type="repeat" description="PPR" evidence="2">
    <location>
        <begin position="592"/>
        <end position="626"/>
    </location>
</feature>
<feature type="domain" description="PROP1-like PPR" evidence="4">
    <location>
        <begin position="370"/>
        <end position="505"/>
    </location>
</feature>
<feature type="region of interest" description="Disordered" evidence="3">
    <location>
        <begin position="231"/>
        <end position="250"/>
    </location>
</feature>
<feature type="repeat" description="PPR" evidence="2">
    <location>
        <begin position="382"/>
        <end position="416"/>
    </location>
</feature>